<dbReference type="InterPro" id="IPR000674">
    <property type="entry name" value="Ald_Oxase/Xan_DH_a/b"/>
</dbReference>
<dbReference type="PANTHER" id="PTHR11908:SF157">
    <property type="entry name" value="XANTHINE DEHYDROGENASE SUBUNIT D-RELATED"/>
    <property type="match status" value="1"/>
</dbReference>
<dbReference type="GO" id="GO:0016491">
    <property type="term" value="F:oxidoreductase activity"/>
    <property type="evidence" value="ECO:0007669"/>
    <property type="project" value="InterPro"/>
</dbReference>
<dbReference type="PROSITE" id="PS00122">
    <property type="entry name" value="CARBOXYLESTERASE_B_1"/>
    <property type="match status" value="1"/>
</dbReference>
<dbReference type="InterPro" id="IPR019826">
    <property type="entry name" value="Carboxylesterase_B_AS"/>
</dbReference>
<dbReference type="InterPro" id="IPR008274">
    <property type="entry name" value="AldOxase/xan_DH_MoCoBD1"/>
</dbReference>
<gene>
    <name evidence="3" type="ORF">SAMN05444170_4638</name>
</gene>
<dbReference type="SUPFAM" id="SSF53474">
    <property type="entry name" value="alpha/beta-Hydrolases"/>
    <property type="match status" value="1"/>
</dbReference>
<protein>
    <submittedName>
        <fullName evidence="3">CO or xanthine dehydrogenase, Mo-binding subunit</fullName>
    </submittedName>
</protein>
<evidence type="ECO:0000313" key="4">
    <source>
        <dbReference type="Proteomes" id="UP000184096"/>
    </source>
</evidence>
<dbReference type="SUPFAM" id="SSF56003">
    <property type="entry name" value="Molybdenum cofactor-binding domain"/>
    <property type="match status" value="1"/>
</dbReference>
<dbReference type="Pfam" id="PF02738">
    <property type="entry name" value="MoCoBD_1"/>
    <property type="match status" value="1"/>
</dbReference>
<feature type="domain" description="Aldehyde oxidase/xanthine dehydrogenase a/b hammerhead" evidence="2">
    <location>
        <begin position="18"/>
        <end position="123"/>
    </location>
</feature>
<evidence type="ECO:0000256" key="1">
    <source>
        <dbReference type="ARBA" id="ARBA00022801"/>
    </source>
</evidence>
<evidence type="ECO:0000313" key="3">
    <source>
        <dbReference type="EMBL" id="SHN81166.1"/>
    </source>
</evidence>
<dbReference type="Pfam" id="PF01315">
    <property type="entry name" value="Ald_Xan_dh_C"/>
    <property type="match status" value="1"/>
</dbReference>
<accession>A0A1M7UE00</accession>
<dbReference type="Gene3D" id="3.40.50.1820">
    <property type="entry name" value="alpha/beta hydrolase"/>
    <property type="match status" value="1"/>
</dbReference>
<dbReference type="SUPFAM" id="SSF54665">
    <property type="entry name" value="CO dehydrogenase molybdoprotein N-domain-like"/>
    <property type="match status" value="1"/>
</dbReference>
<dbReference type="AlphaFoldDB" id="A0A1M7UE00"/>
<dbReference type="PANTHER" id="PTHR11908">
    <property type="entry name" value="XANTHINE DEHYDROGENASE"/>
    <property type="match status" value="1"/>
</dbReference>
<dbReference type="InterPro" id="IPR037165">
    <property type="entry name" value="AldOxase/xan_DH_Mopterin-bd_sf"/>
</dbReference>
<dbReference type="GO" id="GO:0016787">
    <property type="term" value="F:hydrolase activity"/>
    <property type="evidence" value="ECO:0007669"/>
    <property type="project" value="UniProtKB-KW"/>
</dbReference>
<keyword evidence="4" id="KW-1185">Reference proteome</keyword>
<dbReference type="InterPro" id="IPR036856">
    <property type="entry name" value="Ald_Oxase/Xan_DH_a/b_sf"/>
</dbReference>
<dbReference type="SMART" id="SM01008">
    <property type="entry name" value="Ald_Xan_dh_C"/>
    <property type="match status" value="1"/>
</dbReference>
<name>A0A1M7UE00_9BRAD</name>
<proteinExistence type="predicted"/>
<dbReference type="Gene3D" id="3.30.365.10">
    <property type="entry name" value="Aldehyde oxidase/xanthine dehydrogenase, molybdopterin binding domain"/>
    <property type="match status" value="4"/>
</dbReference>
<dbReference type="Proteomes" id="UP000184096">
    <property type="component" value="Chromosome I"/>
</dbReference>
<dbReference type="Pfam" id="PF07859">
    <property type="entry name" value="Abhydrolase_3"/>
    <property type="match status" value="1"/>
</dbReference>
<reference evidence="4" key="1">
    <citation type="submission" date="2016-11" db="EMBL/GenBank/DDBJ databases">
        <authorList>
            <person name="Varghese N."/>
            <person name="Submissions S."/>
        </authorList>
    </citation>
    <scope>NUCLEOTIDE SEQUENCE [LARGE SCALE GENOMIC DNA]</scope>
    <source>
        <strain evidence="4">GAS401</strain>
    </source>
</reference>
<keyword evidence="1" id="KW-0378">Hydrolase</keyword>
<dbReference type="InterPro" id="IPR013094">
    <property type="entry name" value="AB_hydrolase_3"/>
</dbReference>
<dbReference type="EMBL" id="LT670849">
    <property type="protein sequence ID" value="SHN81166.1"/>
    <property type="molecule type" value="Genomic_DNA"/>
</dbReference>
<dbReference type="Gene3D" id="3.90.1170.50">
    <property type="entry name" value="Aldehyde oxidase/xanthine dehydrogenase, a/b hammerhead"/>
    <property type="match status" value="1"/>
</dbReference>
<dbReference type="Pfam" id="PF20256">
    <property type="entry name" value="MoCoBD_2"/>
    <property type="match status" value="1"/>
</dbReference>
<sequence>MSVVGQSIPRLDSREKVSGRAHYIADLYRPGMLYGAILGSPYAHARIKSYDVRAAKQLPGVVSVLTGSDFKGGKFGPFIKDETVLAAGKVRYVGEPVCIVAAEDEKTARRAARMIEVEYEELPAVLTPDEAMAASAPVIHEDNESYFRVHHTDCGGNLAWSTSFAEGDIERAWSDCDVIVEGEFETQAQAHVAIEPCGALAEIDSTGRVTLWSSNQSVFRVQANVCEALSLSMSKLRCVTPRVGGGFGNKMEMHVQAMTAALAIDSGRPVKLILSREEDFEIVRHRHPYRIRAKTGAKRDGTLVAREVDIVVDCGAYGDDSPGVMGFSLLMARGPYRIPNVRAAGRLYYTNKIRFGAFRGFGNPQVSFATEIQIDEIAEKIGMDPLELRLKNATRKGDSWVGGGPVHSDGFVGCLKAVRESSGWNRRDKLPAAPGKRRSLGLACSSHISGLLATAAIVRVLEDGTIVLNTGAVDIGQGSDTVLTQMCAASLEIPVDRVVIGSPDTDSSPYNWGTTASRVTYMVGRAIVAAAAEVEEKLKTHAADIFECSTADLTLRPGGKIGIVGIPERELSFQDLSLRAHWAVGGPIMGSASVMYDQQTIDPKRTIATGVPFPQIGVFSFSAIVCDVEVDEATGKVTVNEAWSACDVGKAINPGSVEGQIQGGFVQGLGFALCEEVVWDGAKIANPSLMDYKVPTTLDVPPKVHALLIEDPEPDGPFGAKGIGEIPICAVAPAVMNGIAGACGRRLRRLPATPSGCFLRCSTQESLMRPEDYPAQEPFSPPARLYHDEVMKRGASVIGGKEFSYGPDPYQSVTIWNAQKPNGAVLAFIHGGGWTNGYKEWMAFMAPAFADAGITFASIGYRLAPQHVFPAGFDDAAAGVALVARHARSFGGDPLRVFVGGHSAGGHYAALMALTRSDIALRGCLPISGVFDFGPQSELTMRPRFLGPPDSGSEGPASPITNISGKPGPFFIAHGSEDFPHLMSQSVRMEDALRAAGGEVEWLVLQGRDHFTASYAGGESKGPWVPRAVEWILRH</sequence>
<dbReference type="RefSeq" id="WP_197685872.1">
    <property type="nucleotide sequence ID" value="NZ_LT670849.1"/>
</dbReference>
<dbReference type="GO" id="GO:0005506">
    <property type="term" value="F:iron ion binding"/>
    <property type="evidence" value="ECO:0007669"/>
    <property type="project" value="InterPro"/>
</dbReference>
<organism evidence="3 4">
    <name type="scientific">Bradyrhizobium erythrophlei</name>
    <dbReference type="NCBI Taxonomy" id="1437360"/>
    <lineage>
        <taxon>Bacteria</taxon>
        <taxon>Pseudomonadati</taxon>
        <taxon>Pseudomonadota</taxon>
        <taxon>Alphaproteobacteria</taxon>
        <taxon>Hyphomicrobiales</taxon>
        <taxon>Nitrobacteraceae</taxon>
        <taxon>Bradyrhizobium</taxon>
    </lineage>
</organism>
<dbReference type="InterPro" id="IPR016208">
    <property type="entry name" value="Ald_Oxase/xanthine_DH-like"/>
</dbReference>
<evidence type="ECO:0000259" key="2">
    <source>
        <dbReference type="SMART" id="SM01008"/>
    </source>
</evidence>
<dbReference type="InterPro" id="IPR029058">
    <property type="entry name" value="AB_hydrolase_fold"/>
</dbReference>
<dbReference type="InterPro" id="IPR046867">
    <property type="entry name" value="AldOxase/xan_DH_MoCoBD2"/>
</dbReference>